<dbReference type="PROSITE" id="PS00141">
    <property type="entry name" value="ASP_PROTEASE"/>
    <property type="match status" value="1"/>
</dbReference>
<dbReference type="InterPro" id="IPR001995">
    <property type="entry name" value="Peptidase_A2_cat"/>
</dbReference>
<organism evidence="3 4">
    <name type="scientific">Roseateles oligotrophus</name>
    <dbReference type="NCBI Taxonomy" id="1769250"/>
    <lineage>
        <taxon>Bacteria</taxon>
        <taxon>Pseudomonadati</taxon>
        <taxon>Pseudomonadota</taxon>
        <taxon>Betaproteobacteria</taxon>
        <taxon>Burkholderiales</taxon>
        <taxon>Sphaerotilaceae</taxon>
        <taxon>Roseateles</taxon>
    </lineage>
</organism>
<dbReference type="PROSITE" id="PS50175">
    <property type="entry name" value="ASP_PROT_RETROV"/>
    <property type="match status" value="1"/>
</dbReference>
<dbReference type="Gene3D" id="2.40.70.10">
    <property type="entry name" value="Acid Proteases"/>
    <property type="match status" value="1"/>
</dbReference>
<keyword evidence="1" id="KW-0378">Hydrolase</keyword>
<name>A0A840L4U7_9BURK</name>
<dbReference type="CDD" id="cd05483">
    <property type="entry name" value="retropepsin_like_bacteria"/>
    <property type="match status" value="1"/>
</dbReference>
<dbReference type="GO" id="GO:0006508">
    <property type="term" value="P:proteolysis"/>
    <property type="evidence" value="ECO:0007669"/>
    <property type="project" value="UniProtKB-KW"/>
</dbReference>
<feature type="domain" description="Peptidase A2" evidence="2">
    <location>
        <begin position="68"/>
        <end position="143"/>
    </location>
</feature>
<evidence type="ECO:0000256" key="1">
    <source>
        <dbReference type="ARBA" id="ARBA00022801"/>
    </source>
</evidence>
<sequence length="163" mass="17379">MSSPAELPSHFKLVTLWLLLLLAVFLGFKAWEHQQQQSRISVNAGEIRLQRGPDGHFHWPGRVNGVAVDFLVDTGATRSALPQALAERAGLVSEGLVASNTAGGLAQGYKARATITLQGGVSAERLSVTVLPALDAPLLGMDMLSKLSFTQEDGQLLIRAAQP</sequence>
<dbReference type="AlphaFoldDB" id="A0A840L4U7"/>
<evidence type="ECO:0000313" key="4">
    <source>
        <dbReference type="Proteomes" id="UP000562027"/>
    </source>
</evidence>
<dbReference type="Pfam" id="PF13975">
    <property type="entry name" value="gag-asp_proteas"/>
    <property type="match status" value="1"/>
</dbReference>
<dbReference type="SUPFAM" id="SSF50630">
    <property type="entry name" value="Acid proteases"/>
    <property type="match status" value="1"/>
</dbReference>
<dbReference type="RefSeq" id="WP_184298292.1">
    <property type="nucleotide sequence ID" value="NZ_JACHLP010000003.1"/>
</dbReference>
<dbReference type="InterPro" id="IPR001969">
    <property type="entry name" value="Aspartic_peptidase_AS"/>
</dbReference>
<reference evidence="3 4" key="1">
    <citation type="submission" date="2020-08" db="EMBL/GenBank/DDBJ databases">
        <title>Functional genomics of gut bacteria from endangered species of beetles.</title>
        <authorList>
            <person name="Carlos-Shanley C."/>
        </authorList>
    </citation>
    <scope>NUCLEOTIDE SEQUENCE [LARGE SCALE GENOMIC DNA]</scope>
    <source>
        <strain evidence="3 4">S00239</strain>
    </source>
</reference>
<keyword evidence="3" id="KW-0645">Protease</keyword>
<gene>
    <name evidence="3" type="ORF">HNP55_001749</name>
</gene>
<evidence type="ECO:0000313" key="3">
    <source>
        <dbReference type="EMBL" id="MBB4843230.1"/>
    </source>
</evidence>
<dbReference type="NCBIfam" id="TIGR02281">
    <property type="entry name" value="clan_AA_DTGA"/>
    <property type="match status" value="1"/>
</dbReference>
<evidence type="ECO:0000259" key="2">
    <source>
        <dbReference type="PROSITE" id="PS50175"/>
    </source>
</evidence>
<dbReference type="InterPro" id="IPR021109">
    <property type="entry name" value="Peptidase_aspartic_dom_sf"/>
</dbReference>
<comment type="caution">
    <text evidence="3">The sequence shown here is derived from an EMBL/GenBank/DDBJ whole genome shotgun (WGS) entry which is preliminary data.</text>
</comment>
<keyword evidence="4" id="KW-1185">Reference proteome</keyword>
<dbReference type="Proteomes" id="UP000562027">
    <property type="component" value="Unassembled WGS sequence"/>
</dbReference>
<dbReference type="InterPro" id="IPR011969">
    <property type="entry name" value="Clan_AA_Asp_peptidase_C"/>
</dbReference>
<accession>A0A840L4U7</accession>
<proteinExistence type="predicted"/>
<dbReference type="GO" id="GO:0004190">
    <property type="term" value="F:aspartic-type endopeptidase activity"/>
    <property type="evidence" value="ECO:0007669"/>
    <property type="project" value="InterPro"/>
</dbReference>
<dbReference type="EMBL" id="JACHLP010000003">
    <property type="protein sequence ID" value="MBB4843230.1"/>
    <property type="molecule type" value="Genomic_DNA"/>
</dbReference>
<protein>
    <submittedName>
        <fullName evidence="3">Aspartyl protease family protein</fullName>
    </submittedName>
</protein>
<dbReference type="InterPro" id="IPR034122">
    <property type="entry name" value="Retropepsin-like_bacterial"/>
</dbReference>